<dbReference type="AlphaFoldDB" id="A0A5B7J035"/>
<dbReference type="EMBL" id="VSRR010076036">
    <property type="protein sequence ID" value="MPC87929.1"/>
    <property type="molecule type" value="Genomic_DNA"/>
</dbReference>
<evidence type="ECO:0000313" key="1">
    <source>
        <dbReference type="EMBL" id="MPC87929.1"/>
    </source>
</evidence>
<sequence>MLRGTGCHFTSRDATSRILTPPHLQLSLYHIVLHALVTPLWESMPASYTSWHGENIHILVIWHPDPTSGQGHMDLHSPPHRSLNTVSPQSNLITVPPSVHGSHFAAGGCSEVIKESWIQLQEC</sequence>
<accession>A0A5B7J035</accession>
<keyword evidence="2" id="KW-1185">Reference proteome</keyword>
<gene>
    <name evidence="1" type="ORF">E2C01_082811</name>
</gene>
<evidence type="ECO:0000313" key="2">
    <source>
        <dbReference type="Proteomes" id="UP000324222"/>
    </source>
</evidence>
<dbReference type="Proteomes" id="UP000324222">
    <property type="component" value="Unassembled WGS sequence"/>
</dbReference>
<reference evidence="1 2" key="1">
    <citation type="submission" date="2019-05" db="EMBL/GenBank/DDBJ databases">
        <title>Another draft genome of Portunus trituberculatus and its Hox gene families provides insights of decapod evolution.</title>
        <authorList>
            <person name="Jeong J.-H."/>
            <person name="Song I."/>
            <person name="Kim S."/>
            <person name="Choi T."/>
            <person name="Kim D."/>
            <person name="Ryu S."/>
            <person name="Kim W."/>
        </authorList>
    </citation>
    <scope>NUCLEOTIDE SEQUENCE [LARGE SCALE GENOMIC DNA]</scope>
    <source>
        <tissue evidence="1">Muscle</tissue>
    </source>
</reference>
<protein>
    <submittedName>
        <fullName evidence="1">Uncharacterized protein</fullName>
    </submittedName>
</protein>
<name>A0A5B7J035_PORTR</name>
<comment type="caution">
    <text evidence="1">The sequence shown here is derived from an EMBL/GenBank/DDBJ whole genome shotgun (WGS) entry which is preliminary data.</text>
</comment>
<organism evidence="1 2">
    <name type="scientific">Portunus trituberculatus</name>
    <name type="common">Swimming crab</name>
    <name type="synonym">Neptunus trituberculatus</name>
    <dbReference type="NCBI Taxonomy" id="210409"/>
    <lineage>
        <taxon>Eukaryota</taxon>
        <taxon>Metazoa</taxon>
        <taxon>Ecdysozoa</taxon>
        <taxon>Arthropoda</taxon>
        <taxon>Crustacea</taxon>
        <taxon>Multicrustacea</taxon>
        <taxon>Malacostraca</taxon>
        <taxon>Eumalacostraca</taxon>
        <taxon>Eucarida</taxon>
        <taxon>Decapoda</taxon>
        <taxon>Pleocyemata</taxon>
        <taxon>Brachyura</taxon>
        <taxon>Eubrachyura</taxon>
        <taxon>Portunoidea</taxon>
        <taxon>Portunidae</taxon>
        <taxon>Portuninae</taxon>
        <taxon>Portunus</taxon>
    </lineage>
</organism>
<proteinExistence type="predicted"/>